<proteinExistence type="predicted"/>
<dbReference type="AlphaFoldDB" id="A0A9P4TV97"/>
<evidence type="ECO:0000313" key="3">
    <source>
        <dbReference type="Proteomes" id="UP000800235"/>
    </source>
</evidence>
<comment type="caution">
    <text evidence="2">The sequence shown here is derived from an EMBL/GenBank/DDBJ whole genome shotgun (WGS) entry which is preliminary data.</text>
</comment>
<protein>
    <submittedName>
        <fullName evidence="2">Uncharacterized protein</fullName>
    </submittedName>
</protein>
<name>A0A9P4TV97_9PEZI</name>
<gene>
    <name evidence="2" type="ORF">EJ08DRAFT_662993</name>
</gene>
<keyword evidence="3" id="KW-1185">Reference proteome</keyword>
<evidence type="ECO:0000256" key="1">
    <source>
        <dbReference type="SAM" id="MobiDB-lite"/>
    </source>
</evidence>
<feature type="compositionally biased region" description="Acidic residues" evidence="1">
    <location>
        <begin position="102"/>
        <end position="112"/>
    </location>
</feature>
<accession>A0A9P4TV97</accession>
<sequence>MKSPLLDPMFDDRDSLYHNGDIVTHIDFARWNPKEYMLRVWLAAVPMNELAFREVINRYPRYGFWAGKHPRGLRRYGVWPDTRGERPYVTYGKDPNATLPPEADDDDPELPEDGPQPHPVQDSLNQLAQYEELSSLTENEQAIHLMEYGNAEGCTCELCVSLPPGRPEDNNRIRKERADAREVTRKEIWAEQDRLRAETYGVQPSEGRWT</sequence>
<organism evidence="2 3">
    <name type="scientific">Tothia fuscella</name>
    <dbReference type="NCBI Taxonomy" id="1048955"/>
    <lineage>
        <taxon>Eukaryota</taxon>
        <taxon>Fungi</taxon>
        <taxon>Dikarya</taxon>
        <taxon>Ascomycota</taxon>
        <taxon>Pezizomycotina</taxon>
        <taxon>Dothideomycetes</taxon>
        <taxon>Pleosporomycetidae</taxon>
        <taxon>Venturiales</taxon>
        <taxon>Cylindrosympodiaceae</taxon>
        <taxon>Tothia</taxon>
    </lineage>
</organism>
<feature type="region of interest" description="Disordered" evidence="1">
    <location>
        <begin position="87"/>
        <end position="121"/>
    </location>
</feature>
<evidence type="ECO:0000313" key="2">
    <source>
        <dbReference type="EMBL" id="KAF2427239.1"/>
    </source>
</evidence>
<dbReference type="EMBL" id="MU007061">
    <property type="protein sequence ID" value="KAF2427239.1"/>
    <property type="molecule type" value="Genomic_DNA"/>
</dbReference>
<dbReference type="Proteomes" id="UP000800235">
    <property type="component" value="Unassembled WGS sequence"/>
</dbReference>
<reference evidence="2" key="1">
    <citation type="journal article" date="2020" name="Stud. Mycol.">
        <title>101 Dothideomycetes genomes: a test case for predicting lifestyles and emergence of pathogens.</title>
        <authorList>
            <person name="Haridas S."/>
            <person name="Albert R."/>
            <person name="Binder M."/>
            <person name="Bloem J."/>
            <person name="Labutti K."/>
            <person name="Salamov A."/>
            <person name="Andreopoulos B."/>
            <person name="Baker S."/>
            <person name="Barry K."/>
            <person name="Bills G."/>
            <person name="Bluhm B."/>
            <person name="Cannon C."/>
            <person name="Castanera R."/>
            <person name="Culley D."/>
            <person name="Daum C."/>
            <person name="Ezra D."/>
            <person name="Gonzalez J."/>
            <person name="Henrissat B."/>
            <person name="Kuo A."/>
            <person name="Liang C."/>
            <person name="Lipzen A."/>
            <person name="Lutzoni F."/>
            <person name="Magnuson J."/>
            <person name="Mondo S."/>
            <person name="Nolan M."/>
            <person name="Ohm R."/>
            <person name="Pangilinan J."/>
            <person name="Park H.-J."/>
            <person name="Ramirez L."/>
            <person name="Alfaro M."/>
            <person name="Sun H."/>
            <person name="Tritt A."/>
            <person name="Yoshinaga Y."/>
            <person name="Zwiers L.-H."/>
            <person name="Turgeon B."/>
            <person name="Goodwin S."/>
            <person name="Spatafora J."/>
            <person name="Crous P."/>
            <person name="Grigoriev I."/>
        </authorList>
    </citation>
    <scope>NUCLEOTIDE SEQUENCE</scope>
    <source>
        <strain evidence="2">CBS 130266</strain>
    </source>
</reference>